<keyword evidence="1" id="KW-0812">Transmembrane</keyword>
<evidence type="ECO:0000256" key="1">
    <source>
        <dbReference type="SAM" id="Phobius"/>
    </source>
</evidence>
<organism evidence="2 3">
    <name type="scientific">Neisseria subflava NJ9703</name>
    <dbReference type="NCBI Taxonomy" id="546268"/>
    <lineage>
        <taxon>Bacteria</taxon>
        <taxon>Pseudomonadati</taxon>
        <taxon>Pseudomonadota</taxon>
        <taxon>Betaproteobacteria</taxon>
        <taxon>Neisseriales</taxon>
        <taxon>Neisseriaceae</taxon>
        <taxon>Neisseria</taxon>
    </lineage>
</organism>
<evidence type="ECO:0000313" key="2">
    <source>
        <dbReference type="EMBL" id="EFC51665.1"/>
    </source>
</evidence>
<dbReference type="Proteomes" id="UP000004621">
    <property type="component" value="Unassembled WGS sequence"/>
</dbReference>
<dbReference type="EMBL" id="ACEO02000009">
    <property type="protein sequence ID" value="EFC51665.1"/>
    <property type="molecule type" value="Genomic_DNA"/>
</dbReference>
<name>A0A9W5MYZ2_NEISU</name>
<accession>A0A9W5MYZ2</accession>
<gene>
    <name evidence="2" type="ORF">NEISUBOT_04920</name>
</gene>
<comment type="caution">
    <text evidence="2">The sequence shown here is derived from an EMBL/GenBank/DDBJ whole genome shotgun (WGS) entry which is preliminary data.</text>
</comment>
<reference evidence="2 3" key="1">
    <citation type="submission" date="2010-01" db="EMBL/GenBank/DDBJ databases">
        <authorList>
            <person name="Weinstock G."/>
            <person name="Sodergren E."/>
            <person name="Clifton S."/>
            <person name="Fulton L."/>
            <person name="Fulton B."/>
            <person name="Courtney L."/>
            <person name="Fronick C."/>
            <person name="Harrison M."/>
            <person name="Strong C."/>
            <person name="Farmer C."/>
            <person name="Delahaunty K."/>
            <person name="Markovic C."/>
            <person name="Hall O."/>
            <person name="Minx P."/>
            <person name="Tomlinson C."/>
            <person name="Mitreva M."/>
            <person name="Nelson J."/>
            <person name="Hou S."/>
            <person name="Wollam A."/>
            <person name="Pepin K.H."/>
            <person name="Johnson M."/>
            <person name="Bhonagiri V."/>
            <person name="Nash W.E."/>
            <person name="Warren W."/>
            <person name="Chinwalla A."/>
            <person name="Mardis E.R."/>
            <person name="Wilson R.K."/>
        </authorList>
    </citation>
    <scope>NUCLEOTIDE SEQUENCE [LARGE SCALE GENOMIC DNA]</scope>
    <source>
        <strain evidence="2 3">NJ9703</strain>
    </source>
</reference>
<dbReference type="RefSeq" id="WP_004520476.1">
    <property type="nucleotide sequence ID" value="NZ_ACEO02000009.1"/>
</dbReference>
<sequence>MIWFVVGLAVLVLLGIWLEMLARIVVLYMIGEGHGGYDDY</sequence>
<keyword evidence="1" id="KW-0472">Membrane</keyword>
<dbReference type="AlphaFoldDB" id="A0A9W5MYZ2"/>
<feature type="transmembrane region" description="Helical" evidence="1">
    <location>
        <begin position="6"/>
        <end position="30"/>
    </location>
</feature>
<evidence type="ECO:0000313" key="3">
    <source>
        <dbReference type="Proteomes" id="UP000004621"/>
    </source>
</evidence>
<proteinExistence type="predicted"/>
<keyword evidence="1" id="KW-1133">Transmembrane helix</keyword>
<protein>
    <submittedName>
        <fullName evidence="2">Uncharacterized protein</fullName>
    </submittedName>
</protein>